<proteinExistence type="predicted"/>
<gene>
    <name evidence="1" type="ORF">PVAP13_5KG304900</name>
</gene>
<organism evidence="1 2">
    <name type="scientific">Panicum virgatum</name>
    <name type="common">Blackwell switchgrass</name>
    <dbReference type="NCBI Taxonomy" id="38727"/>
    <lineage>
        <taxon>Eukaryota</taxon>
        <taxon>Viridiplantae</taxon>
        <taxon>Streptophyta</taxon>
        <taxon>Embryophyta</taxon>
        <taxon>Tracheophyta</taxon>
        <taxon>Spermatophyta</taxon>
        <taxon>Magnoliopsida</taxon>
        <taxon>Liliopsida</taxon>
        <taxon>Poales</taxon>
        <taxon>Poaceae</taxon>
        <taxon>PACMAD clade</taxon>
        <taxon>Panicoideae</taxon>
        <taxon>Panicodae</taxon>
        <taxon>Paniceae</taxon>
        <taxon>Panicinae</taxon>
        <taxon>Panicum</taxon>
        <taxon>Panicum sect. Hiantes</taxon>
    </lineage>
</organism>
<dbReference type="AlphaFoldDB" id="A0A8T0SL46"/>
<dbReference type="Proteomes" id="UP000823388">
    <property type="component" value="Chromosome 5K"/>
</dbReference>
<keyword evidence="2" id="KW-1185">Reference proteome</keyword>
<dbReference type="Gene3D" id="3.40.395.10">
    <property type="entry name" value="Adenoviral Proteinase, Chain A"/>
    <property type="match status" value="1"/>
</dbReference>
<evidence type="ECO:0000313" key="1">
    <source>
        <dbReference type="EMBL" id="KAG2597758.1"/>
    </source>
</evidence>
<evidence type="ECO:0000313" key="2">
    <source>
        <dbReference type="Proteomes" id="UP000823388"/>
    </source>
</evidence>
<reference evidence="1" key="1">
    <citation type="submission" date="2020-05" db="EMBL/GenBank/DDBJ databases">
        <title>WGS assembly of Panicum virgatum.</title>
        <authorList>
            <person name="Lovell J.T."/>
            <person name="Jenkins J."/>
            <person name="Shu S."/>
            <person name="Juenger T.E."/>
            <person name="Schmutz J."/>
        </authorList>
    </citation>
    <scope>NUCLEOTIDE SEQUENCE</scope>
    <source>
        <strain evidence="1">AP13</strain>
    </source>
</reference>
<sequence>MKLMTNDHFGRSPFDMKLIHPQPPRKDAEACFKWLVACSSADDQLNWAWVVHEEPTSIRVAGARMKPQMICGGELKADVCNLVTRLYSQLDDQVYVNNGTRDPRWRHFLPADWALLALQHGSNICKSSPAVVSMFSGSHITYDVELCRMVIAPVELEGAWSCYVWDFMEKKLSILDPLLSRYGGNEPVIRIKHSRAAPLLLDALLACRSQYCNSRGYGDQELNLNSWATKILGNFGGTRTFHKHNTGMYTLFYAREFDGKDLHQKAGVRTIQYLRRDLLYQLLTMRGNIGRRIISCPVTAP</sequence>
<comment type="caution">
    <text evidence="1">The sequence shown here is derived from an EMBL/GenBank/DDBJ whole genome shotgun (WGS) entry which is preliminary data.</text>
</comment>
<dbReference type="EMBL" id="CM029045">
    <property type="protein sequence ID" value="KAG2597758.1"/>
    <property type="molecule type" value="Genomic_DNA"/>
</dbReference>
<accession>A0A8T0SL46</accession>
<protein>
    <submittedName>
        <fullName evidence="1">Uncharacterized protein</fullName>
    </submittedName>
</protein>
<name>A0A8T0SL46_PANVG</name>